<evidence type="ECO:0000313" key="2">
    <source>
        <dbReference type="EMBL" id="KAK9401802.1"/>
    </source>
</evidence>
<protein>
    <submittedName>
        <fullName evidence="2">E3 SUMO-protein ligase RanBP2</fullName>
    </submittedName>
</protein>
<comment type="caution">
    <text evidence="2">The sequence shown here is derived from an EMBL/GenBank/DDBJ whole genome shotgun (WGS) entry which is preliminary data.</text>
</comment>
<sequence>MPDRKAKAASLLMSIDTTFFHFLDFATVSKPNSSQTRKPRSHQALRYISIYLSVQERDPKAHKFLGQLYEAENNTEKAVGCYKVFLLGVIFTSHLQLQEKFNTKYTEYQPRFLPLPICKQLCTERQRAWWDAVYTLIHKQAVPGTAAKVRLLVQYELNILRALGKHGLQPSLIVHWAKSLLKTHEMQEMKLNNSNTNLSNRWPAESYATETMPDGYQGAQNFHGAPLTEKVEIKKEPNTIPSDDVLIVYELTPTPEQRALAESLKLPPTFFCYKNKPEYLSEDDDDGEAKISQNNSRFCLSGR</sequence>
<feature type="domain" description="Nup358/RanBP2 E3 ligase" evidence="1">
    <location>
        <begin position="244"/>
        <end position="287"/>
    </location>
</feature>
<evidence type="ECO:0000313" key="3">
    <source>
        <dbReference type="Proteomes" id="UP001474421"/>
    </source>
</evidence>
<keyword evidence="3" id="KW-1185">Reference proteome</keyword>
<dbReference type="Gene3D" id="1.25.40.10">
    <property type="entry name" value="Tetratricopeptide repeat domain"/>
    <property type="match status" value="1"/>
</dbReference>
<keyword evidence="2" id="KW-0436">Ligase</keyword>
<gene>
    <name evidence="2" type="ORF">NXF25_010158</name>
</gene>
<proteinExistence type="predicted"/>
<dbReference type="Pfam" id="PF12185">
    <property type="entry name" value="IR1-M"/>
    <property type="match status" value="1"/>
</dbReference>
<dbReference type="GO" id="GO:0016874">
    <property type="term" value="F:ligase activity"/>
    <property type="evidence" value="ECO:0007669"/>
    <property type="project" value="UniProtKB-KW"/>
</dbReference>
<name>A0AAW1BK72_CROAD</name>
<accession>A0AAW1BK72</accession>
<dbReference type="InterPro" id="IPR011990">
    <property type="entry name" value="TPR-like_helical_dom_sf"/>
</dbReference>
<organism evidence="2 3">
    <name type="scientific">Crotalus adamanteus</name>
    <name type="common">Eastern diamondback rattlesnake</name>
    <dbReference type="NCBI Taxonomy" id="8729"/>
    <lineage>
        <taxon>Eukaryota</taxon>
        <taxon>Metazoa</taxon>
        <taxon>Chordata</taxon>
        <taxon>Craniata</taxon>
        <taxon>Vertebrata</taxon>
        <taxon>Euteleostomi</taxon>
        <taxon>Lepidosauria</taxon>
        <taxon>Squamata</taxon>
        <taxon>Bifurcata</taxon>
        <taxon>Unidentata</taxon>
        <taxon>Episquamata</taxon>
        <taxon>Toxicofera</taxon>
        <taxon>Serpentes</taxon>
        <taxon>Colubroidea</taxon>
        <taxon>Viperidae</taxon>
        <taxon>Crotalinae</taxon>
        <taxon>Crotalus</taxon>
    </lineage>
</organism>
<dbReference type="AlphaFoldDB" id="A0AAW1BK72"/>
<dbReference type="InterPro" id="IPR022011">
    <property type="entry name" value="IR1-M"/>
</dbReference>
<dbReference type="Proteomes" id="UP001474421">
    <property type="component" value="Unassembled WGS sequence"/>
</dbReference>
<dbReference type="EMBL" id="JAOTOJ010000004">
    <property type="protein sequence ID" value="KAK9401802.1"/>
    <property type="molecule type" value="Genomic_DNA"/>
</dbReference>
<evidence type="ECO:0000259" key="1">
    <source>
        <dbReference type="Pfam" id="PF12185"/>
    </source>
</evidence>
<reference evidence="2 3" key="1">
    <citation type="journal article" date="2024" name="Proc. Natl. Acad. Sci. U.S.A.">
        <title>The genetic regulatory architecture and epigenomic basis for age-related changes in rattlesnake venom.</title>
        <authorList>
            <person name="Hogan M.P."/>
            <person name="Holding M.L."/>
            <person name="Nystrom G.S."/>
            <person name="Colston T.J."/>
            <person name="Bartlett D.A."/>
            <person name="Mason A.J."/>
            <person name="Ellsworth S.A."/>
            <person name="Rautsaw R.M."/>
            <person name="Lawrence K.C."/>
            <person name="Strickland J.L."/>
            <person name="He B."/>
            <person name="Fraser P."/>
            <person name="Margres M.J."/>
            <person name="Gilbert D.M."/>
            <person name="Gibbs H.L."/>
            <person name="Parkinson C.L."/>
            <person name="Rokyta D.R."/>
        </authorList>
    </citation>
    <scope>NUCLEOTIDE SEQUENCE [LARGE SCALE GENOMIC DNA]</scope>
    <source>
        <strain evidence="2">DRR0105</strain>
    </source>
</reference>